<dbReference type="Gene3D" id="3.40.50.300">
    <property type="entry name" value="P-loop containing nucleotide triphosphate hydrolases"/>
    <property type="match status" value="1"/>
</dbReference>
<gene>
    <name evidence="7" type="primary">rho</name>
    <name evidence="11" type="ORF">GCM10022226_07820</name>
</gene>
<evidence type="ECO:0000313" key="11">
    <source>
        <dbReference type="EMBL" id="GAA3791289.1"/>
    </source>
</evidence>
<dbReference type="PANTHER" id="PTHR46425">
    <property type="entry name" value="TRANSCRIPTION TERMINATION FACTOR RHO"/>
    <property type="match status" value="1"/>
</dbReference>
<feature type="domain" description="Rho RNA-BD" evidence="10">
    <location>
        <begin position="30"/>
        <end position="97"/>
    </location>
</feature>
<dbReference type="EC" id="3.6.4.-" evidence="7"/>
<evidence type="ECO:0000256" key="8">
    <source>
        <dbReference type="PROSITE-ProRule" id="PRU01203"/>
    </source>
</evidence>
<evidence type="ECO:0000256" key="2">
    <source>
        <dbReference type="ARBA" id="ARBA00022801"/>
    </source>
</evidence>
<reference evidence="12" key="1">
    <citation type="journal article" date="2019" name="Int. J. Syst. Evol. Microbiol.">
        <title>The Global Catalogue of Microorganisms (GCM) 10K type strain sequencing project: providing services to taxonomists for standard genome sequencing and annotation.</title>
        <authorList>
            <consortium name="The Broad Institute Genomics Platform"/>
            <consortium name="The Broad Institute Genome Sequencing Center for Infectious Disease"/>
            <person name="Wu L."/>
            <person name="Ma J."/>
        </authorList>
    </citation>
    <scope>NUCLEOTIDE SEQUENCE [LARGE SCALE GENOMIC DNA]</scope>
    <source>
        <strain evidence="12">JCM 16908</strain>
    </source>
</reference>
<keyword evidence="1 7" id="KW-0806">Transcription termination</keyword>
<feature type="binding site" evidence="7">
    <location>
        <begin position="148"/>
        <end position="153"/>
    </location>
    <ligand>
        <name>ATP</name>
        <dbReference type="ChEBI" id="CHEBI:30616"/>
    </ligand>
</feature>
<evidence type="ECO:0000256" key="5">
    <source>
        <dbReference type="ARBA" id="ARBA00023015"/>
    </source>
</evidence>
<protein>
    <recommendedName>
        <fullName evidence="7">Transcription termination factor Rho</fullName>
        <ecNumber evidence="7">3.6.4.-</ecNumber>
    </recommendedName>
    <alternativeName>
        <fullName evidence="7">ATP-dependent helicase Rho</fullName>
    </alternativeName>
</protein>
<feature type="binding site" evidence="7">
    <location>
        <position position="179"/>
    </location>
    <ligand>
        <name>ATP</name>
        <dbReference type="ChEBI" id="CHEBI:30616"/>
    </ligand>
</feature>
<evidence type="ECO:0000256" key="4">
    <source>
        <dbReference type="ARBA" id="ARBA00022884"/>
    </source>
</evidence>
<keyword evidence="5 7" id="KW-0805">Transcription regulation</keyword>
<dbReference type="InterPro" id="IPR004665">
    <property type="entry name" value="Term_rho"/>
</dbReference>
<name>A0ABP7HF27_9ACTN</name>
<keyword evidence="7" id="KW-0067">ATP-binding</keyword>
<dbReference type="PANTHER" id="PTHR46425:SF1">
    <property type="entry name" value="TRANSCRIPTION TERMINATION FACTOR RHO"/>
    <property type="match status" value="1"/>
</dbReference>
<evidence type="ECO:0000256" key="7">
    <source>
        <dbReference type="HAMAP-Rule" id="MF_01884"/>
    </source>
</evidence>
<comment type="caution">
    <text evidence="11">The sequence shown here is derived from an EMBL/GenBank/DDBJ whole genome shotgun (WGS) entry which is preliminary data.</text>
</comment>
<keyword evidence="4 7" id="KW-0694">RNA-binding</keyword>
<dbReference type="HAMAP" id="MF_01884">
    <property type="entry name" value="Rho"/>
    <property type="match status" value="1"/>
</dbReference>
<dbReference type="SMART" id="SM00382">
    <property type="entry name" value="AAA"/>
    <property type="match status" value="1"/>
</dbReference>
<dbReference type="InterPro" id="IPR012340">
    <property type="entry name" value="NA-bd_OB-fold"/>
</dbReference>
<dbReference type="Pfam" id="PF07497">
    <property type="entry name" value="Rho_RNA_bind"/>
    <property type="match status" value="1"/>
</dbReference>
<dbReference type="Gene3D" id="2.40.50.140">
    <property type="entry name" value="Nucleic acid-binding proteins"/>
    <property type="match status" value="1"/>
</dbReference>
<evidence type="ECO:0000313" key="12">
    <source>
        <dbReference type="Proteomes" id="UP001500888"/>
    </source>
</evidence>
<comment type="function">
    <text evidence="7">Facilitates transcription termination by a mechanism that involves Rho binding to the nascent RNA, activation of Rho's RNA-dependent ATPase activity, and release of the mRNA from the DNA template.</text>
</comment>
<feature type="region of interest" description="Disordered" evidence="9">
    <location>
        <begin position="1"/>
        <end position="33"/>
    </location>
</feature>
<dbReference type="InterPro" id="IPR003593">
    <property type="entry name" value="AAA+_ATPase"/>
</dbReference>
<dbReference type="InterPro" id="IPR011113">
    <property type="entry name" value="Rho_RNA-bd"/>
</dbReference>
<dbReference type="InterPro" id="IPR027417">
    <property type="entry name" value="P-loop_NTPase"/>
</dbReference>
<sequence length="386" mass="42431">MTVTTEAPARETPRPATKRTRQRVTNDNPVEPVSGLVDIRDKAAFIRTSGYLPGDNDVRLPLSQARELGLRPGDLVEASTRKPYDRLTDLVSVNGANPGAARPHFAAMTPIHPRHRLLLETDSPATRLMDLLTPVGKGQRGLIVSPPKAGKTMVLKSIADAVTRNHPGIHLMVVLVGERPEEVTDFRESVHGEVIASTFDRPERDHTAIAELAVERAKRLVEQGRDVVLLLDSLTRLGRAYNVIAPNGGKTLTGGIDAQAVYLPKRLFGAARAVREGGSLTILATALAETGSRMDDNFFEEFKGTGNMELRLSRTLAEHRMFPAVDVAASSTRREEMLLADDEREIVWKLRRVLSGLDREQALTVLLDRFRETPSNAAFLRHVSSS</sequence>
<evidence type="ECO:0000256" key="1">
    <source>
        <dbReference type="ARBA" id="ARBA00022472"/>
    </source>
</evidence>
<comment type="caution">
    <text evidence="7">Lacks conserved residue(s) required for the propagation of feature annotation.</text>
</comment>
<dbReference type="RefSeq" id="WP_344934232.1">
    <property type="nucleotide sequence ID" value="NZ_BAAAZR010000001.1"/>
</dbReference>
<dbReference type="InterPro" id="IPR000194">
    <property type="entry name" value="ATPase_F1/V1/A1_a/bsu_nucl-bd"/>
</dbReference>
<keyword evidence="7" id="KW-0547">Nucleotide-binding</keyword>
<dbReference type="SUPFAM" id="SSF50249">
    <property type="entry name" value="Nucleic acid-binding proteins"/>
    <property type="match status" value="1"/>
</dbReference>
<dbReference type="EMBL" id="BAAAZR010000001">
    <property type="protein sequence ID" value="GAA3791289.1"/>
    <property type="molecule type" value="Genomic_DNA"/>
</dbReference>
<keyword evidence="6 7" id="KW-0804">Transcription</keyword>
<keyword evidence="12" id="KW-1185">Reference proteome</keyword>
<proteinExistence type="inferred from homology"/>
<dbReference type="NCBIfam" id="NF006886">
    <property type="entry name" value="PRK09376.1"/>
    <property type="match status" value="1"/>
</dbReference>
<feature type="binding site" evidence="7">
    <location>
        <begin position="136"/>
        <end position="141"/>
    </location>
    <ligand>
        <name>ATP</name>
        <dbReference type="ChEBI" id="CHEBI:30616"/>
    </ligand>
</feature>
<dbReference type="Proteomes" id="UP001500888">
    <property type="component" value="Unassembled WGS sequence"/>
</dbReference>
<comment type="subunit">
    <text evidence="7">Homohexamer. The homohexamer assembles into an open ring structure.</text>
</comment>
<keyword evidence="3 7" id="KW-0347">Helicase</keyword>
<evidence type="ECO:0000256" key="6">
    <source>
        <dbReference type="ARBA" id="ARBA00023163"/>
    </source>
</evidence>
<evidence type="ECO:0000256" key="9">
    <source>
        <dbReference type="SAM" id="MobiDB-lite"/>
    </source>
</evidence>
<dbReference type="Pfam" id="PF00006">
    <property type="entry name" value="ATP-synt_ab"/>
    <property type="match status" value="1"/>
</dbReference>
<organism evidence="11 12">
    <name type="scientific">Sphaerisporangium flaviroseum</name>
    <dbReference type="NCBI Taxonomy" id="509199"/>
    <lineage>
        <taxon>Bacteria</taxon>
        <taxon>Bacillati</taxon>
        <taxon>Actinomycetota</taxon>
        <taxon>Actinomycetes</taxon>
        <taxon>Streptosporangiales</taxon>
        <taxon>Streptosporangiaceae</taxon>
        <taxon>Sphaerisporangium</taxon>
    </lineage>
</organism>
<accession>A0ABP7HF27</accession>
<dbReference type="SUPFAM" id="SSF52540">
    <property type="entry name" value="P-loop containing nucleoside triphosphate hydrolases"/>
    <property type="match status" value="1"/>
</dbReference>
<keyword evidence="2 7" id="KW-0378">Hydrolase</keyword>
<evidence type="ECO:0000259" key="10">
    <source>
        <dbReference type="PROSITE" id="PS51856"/>
    </source>
</evidence>
<dbReference type="PROSITE" id="PS51856">
    <property type="entry name" value="RHO_RNA_BD"/>
    <property type="match status" value="1"/>
</dbReference>
<evidence type="ECO:0000256" key="3">
    <source>
        <dbReference type="ARBA" id="ARBA00022806"/>
    </source>
</evidence>
<comment type="similarity">
    <text evidence="7 8">Belongs to the Rho family.</text>
</comment>